<reference evidence="1" key="1">
    <citation type="submission" date="2017-08" db="EMBL/GenBank/DDBJ databases">
        <authorList>
            <consortium name="Urmite Genomes"/>
        </authorList>
    </citation>
    <scope>NUCLEOTIDE SEQUENCE [LARGE SCALE GENOMIC DNA]</scope>
    <source>
        <strain evidence="1">IHUMI-LCC2</strain>
    </source>
</reference>
<dbReference type="RefSeq" id="YP_009448616.1">
    <property type="nucleotide sequence ID" value="NC_036594.1"/>
</dbReference>
<dbReference type="EMBL" id="LT906555">
    <property type="protein sequence ID" value="SNW62314.1"/>
    <property type="molecule type" value="Genomic_DNA"/>
</dbReference>
<dbReference type="KEGG" id="vg:35382195"/>
<protein>
    <submittedName>
        <fullName evidence="1">Uncharacterized protein</fullName>
    </submittedName>
</protein>
<keyword evidence="2" id="KW-1185">Reference proteome</keyword>
<organism evidence="1">
    <name type="scientific">Orpheovirus IHUMI-LCC2</name>
    <dbReference type="NCBI Taxonomy" id="2023057"/>
    <lineage>
        <taxon>Viruses</taxon>
        <taxon>Varidnaviria</taxon>
        <taxon>Bamfordvirae</taxon>
        <taxon>Nucleocytoviricota</taxon>
        <taxon>Megaviricetes</taxon>
        <taxon>Pimascovirales</taxon>
        <taxon>Ocovirineae</taxon>
        <taxon>Orpheoviridae</taxon>
        <taxon>Alphaorpheovirus</taxon>
        <taxon>Alphaorpheovirus massiliense</taxon>
    </lineage>
</organism>
<accession>A0A2I2L459</accession>
<name>A0A2I2L459_9VIRU</name>
<dbReference type="Proteomes" id="UP000236316">
    <property type="component" value="Segment"/>
</dbReference>
<proteinExistence type="predicted"/>
<sequence length="156" mass="18019">MEVGLLRSMASCLYGGKTWNFELNISLREKLVGYIEKNEEEVRKILQEEGATFATCISYSALNEFKCLVSGNPYIYYNYNEVDPNDSNIKISFYPKVLKDDIYKGKIWIKGEYKNITFDRMTYNVKVECDPGVQTNARLNPDNTCCGGYVELTYYL</sequence>
<evidence type="ECO:0000313" key="1">
    <source>
        <dbReference type="EMBL" id="SNW62314.1"/>
    </source>
</evidence>
<gene>
    <name evidence="1" type="ORF">ORPV_410</name>
</gene>
<dbReference type="GeneID" id="35382195"/>
<evidence type="ECO:0000313" key="2">
    <source>
        <dbReference type="Proteomes" id="UP000236316"/>
    </source>
</evidence>